<dbReference type="GO" id="GO:0015628">
    <property type="term" value="P:protein secretion by the type II secretion system"/>
    <property type="evidence" value="ECO:0007669"/>
    <property type="project" value="TreeGrafter"/>
</dbReference>
<organism evidence="10">
    <name type="scientific">Pseudidiomarina sp. PP-1MA</name>
    <dbReference type="NCBI Taxonomy" id="3237706"/>
    <lineage>
        <taxon>Bacteria</taxon>
        <taxon>Pseudomonadati</taxon>
        <taxon>Pseudomonadota</taxon>
        <taxon>Gammaproteobacteria</taxon>
        <taxon>Alteromonadales</taxon>
        <taxon>Idiomarinaceae</taxon>
        <taxon>Pseudidiomarina</taxon>
    </lineage>
</organism>
<proteinExistence type="inferred from homology"/>
<dbReference type="Pfam" id="PF00482">
    <property type="entry name" value="T2SSF"/>
    <property type="match status" value="2"/>
</dbReference>
<accession>A0AB39XAU9</accession>
<keyword evidence="5 8" id="KW-0812">Transmembrane</keyword>
<keyword evidence="6 8" id="KW-1133">Transmembrane helix</keyword>
<evidence type="ECO:0000256" key="7">
    <source>
        <dbReference type="ARBA" id="ARBA00023136"/>
    </source>
</evidence>
<dbReference type="EMBL" id="CP165718">
    <property type="protein sequence ID" value="XDV09893.1"/>
    <property type="molecule type" value="Genomic_DNA"/>
</dbReference>
<evidence type="ECO:0000256" key="6">
    <source>
        <dbReference type="ARBA" id="ARBA00022989"/>
    </source>
</evidence>
<evidence type="ECO:0000256" key="2">
    <source>
        <dbReference type="ARBA" id="ARBA00005745"/>
    </source>
</evidence>
<feature type="transmembrane region" description="Helical" evidence="8">
    <location>
        <begin position="176"/>
        <end position="200"/>
    </location>
</feature>
<keyword evidence="4" id="KW-0997">Cell inner membrane</keyword>
<comment type="subcellular location">
    <subcellularLocation>
        <location evidence="1">Cell inner membrane</location>
        <topology evidence="1">Multi-pass membrane protein</topology>
    </subcellularLocation>
</comment>
<dbReference type="FunFam" id="1.20.81.30:FF:000001">
    <property type="entry name" value="Type II secretion system protein F"/>
    <property type="match status" value="2"/>
</dbReference>
<dbReference type="RefSeq" id="WP_369743172.1">
    <property type="nucleotide sequence ID" value="NZ_CP165718.1"/>
</dbReference>
<reference evidence="10" key="1">
    <citation type="submission" date="2024-07" db="EMBL/GenBank/DDBJ databases">
        <title>Whole genome sequence of bacterial strains from algal surface.</title>
        <authorList>
            <person name="Kumar P."/>
        </authorList>
    </citation>
    <scope>NUCLEOTIDE SEQUENCE</scope>
    <source>
        <strain evidence="10">PP-1MA</strain>
    </source>
</reference>
<dbReference type="GO" id="GO:0005886">
    <property type="term" value="C:plasma membrane"/>
    <property type="evidence" value="ECO:0007669"/>
    <property type="project" value="UniProtKB-SubCell"/>
</dbReference>
<evidence type="ECO:0000259" key="9">
    <source>
        <dbReference type="Pfam" id="PF00482"/>
    </source>
</evidence>
<evidence type="ECO:0000256" key="3">
    <source>
        <dbReference type="ARBA" id="ARBA00022475"/>
    </source>
</evidence>
<dbReference type="PANTHER" id="PTHR30012:SF4">
    <property type="entry name" value="MSHA BIOGENESIS PROTEIN MSHG"/>
    <property type="match status" value="1"/>
</dbReference>
<protein>
    <submittedName>
        <fullName evidence="10">Type II secretion system F family protein</fullName>
    </submittedName>
</protein>
<dbReference type="PANTHER" id="PTHR30012">
    <property type="entry name" value="GENERAL SECRETION PATHWAY PROTEIN"/>
    <property type="match status" value="1"/>
</dbReference>
<feature type="transmembrane region" description="Helical" evidence="8">
    <location>
        <begin position="380"/>
        <end position="401"/>
    </location>
</feature>
<sequence length="410" mass="46096">MASYSYRGRDGQGQLVQGVLEASSENTAAEALLRRGITPIQLKIGAAANADKADKKSSNSLFQRKISTDDLIVFTRQMYALTKAGIPLLRAIQGLADNTSNRRLGAVLHEVVDQLERGRQLSSAMAAHPKVFPRLLVAIVHVGENTGQLEEAFMQLSEYLQKEQETRKQVKTALRYPTFIIITLVIAMFVLNIFVIPTFANMFSRFDVELPLSTRILISTSNFFVNWWPALLLGIAVTTIAATRYVKTPSGEMKWDYFKVKLPLVGDIIFRSLLSRFSRSFAVMLKAGVPLTQGLSLVADAVDNRWMGKKINDMRRNIERGESLSRVSRSSELFTPLVLQMIQVGEETGRVDEMLHEVADYYEREVDYDLKSLTAKIEPIMLIVVAVMISVMALGIFTPMWDMMNAYKNR</sequence>
<dbReference type="Gene3D" id="1.20.81.30">
    <property type="entry name" value="Type II secretion system (T2SS), domain F"/>
    <property type="match status" value="2"/>
</dbReference>
<evidence type="ECO:0000256" key="1">
    <source>
        <dbReference type="ARBA" id="ARBA00004429"/>
    </source>
</evidence>
<feature type="domain" description="Type II secretion system protein GspF" evidence="9">
    <location>
        <begin position="74"/>
        <end position="197"/>
    </location>
</feature>
<evidence type="ECO:0000256" key="5">
    <source>
        <dbReference type="ARBA" id="ARBA00022692"/>
    </source>
</evidence>
<keyword evidence="3" id="KW-1003">Cell membrane</keyword>
<evidence type="ECO:0000256" key="8">
    <source>
        <dbReference type="SAM" id="Phobius"/>
    </source>
</evidence>
<dbReference type="InterPro" id="IPR018076">
    <property type="entry name" value="T2SS_GspF_dom"/>
</dbReference>
<gene>
    <name evidence="10" type="ORF">AB8S08_01440</name>
</gene>
<comment type="similarity">
    <text evidence="2">Belongs to the GSP F family.</text>
</comment>
<name>A0AB39XAU9_9GAMM</name>
<dbReference type="PRINTS" id="PR00812">
    <property type="entry name" value="BCTERIALGSPF"/>
</dbReference>
<evidence type="ECO:0000313" key="10">
    <source>
        <dbReference type="EMBL" id="XDV09893.1"/>
    </source>
</evidence>
<feature type="domain" description="Type II secretion system protein GspF" evidence="9">
    <location>
        <begin position="277"/>
        <end position="399"/>
    </location>
</feature>
<evidence type="ECO:0000256" key="4">
    <source>
        <dbReference type="ARBA" id="ARBA00022519"/>
    </source>
</evidence>
<dbReference type="InterPro" id="IPR042094">
    <property type="entry name" value="T2SS_GspF_sf"/>
</dbReference>
<dbReference type="InterPro" id="IPR003004">
    <property type="entry name" value="GspF/PilC"/>
</dbReference>
<keyword evidence="7 8" id="KW-0472">Membrane</keyword>
<dbReference type="AlphaFoldDB" id="A0AB39XAU9"/>